<evidence type="ECO:0000256" key="4">
    <source>
        <dbReference type="PROSITE-ProRule" id="PRU01016"/>
    </source>
</evidence>
<comment type="similarity">
    <text evidence="4">Belongs to the class I-like SAM-binding methyltransferase superfamily. C5-methyltransferase family.</text>
</comment>
<evidence type="ECO:0000313" key="5">
    <source>
        <dbReference type="EMBL" id="KAJ1610411.1"/>
    </source>
</evidence>
<dbReference type="EMBL" id="JAPCXB010000070">
    <property type="protein sequence ID" value="KAJ1610411.1"/>
    <property type="molecule type" value="Genomic_DNA"/>
</dbReference>
<dbReference type="PANTHER" id="PTHR46098">
    <property type="entry name" value="TRNA (CYTOSINE(38)-C(5))-METHYLTRANSFERASE"/>
    <property type="match status" value="1"/>
</dbReference>
<dbReference type="Gene3D" id="3.40.50.150">
    <property type="entry name" value="Vaccinia Virus protein VP39"/>
    <property type="match status" value="1"/>
</dbReference>
<name>A0ABQ8P7E5_9CRYT</name>
<evidence type="ECO:0000256" key="3">
    <source>
        <dbReference type="ARBA" id="ARBA00022691"/>
    </source>
</evidence>
<feature type="active site" evidence="4">
    <location>
        <position position="49"/>
    </location>
</feature>
<keyword evidence="2 4" id="KW-0808">Transferase</keyword>
<dbReference type="PANTHER" id="PTHR46098:SF1">
    <property type="entry name" value="TRNA (CYTOSINE(38)-C(5))-METHYLTRANSFERASE"/>
    <property type="match status" value="1"/>
</dbReference>
<proteinExistence type="inferred from homology"/>
<sequence>MIKAFEINEHANITYKKRFPETSICNKSIESLNLNDIPYADIWLLSPPCQPFTKGGSKKDSEDPRTKPFLKLIDVMLSLESHNKLPMAWFVENVANFETSNTHREMMNMLSKLNFCIFEFMLSPTMIGIPNTRVRYYCIAVRKDSESMLKLLHELKISIYHKNRQDIASNVLHENSAQENIPTPISIPAEFSNVLCSFPYEYSQIVKIIGSKPSLINDVIINPSELNAETFKTLKQFASNIIKNNPSFKFDIVNINSRVSTTFTKSYIETRGRGGPLFDNSENLQNIQDQDSIMDRDTYSHIFNTSSLECQRFQSAHNNDNLRCFHPDEILSIMGFPSNWFDDLDIHIKKKYSLIGNSISVYTVTILLHFMLELLIN</sequence>
<dbReference type="InterPro" id="IPR050750">
    <property type="entry name" value="C5-MTase"/>
</dbReference>
<accession>A0ABQ8P7E5</accession>
<evidence type="ECO:0000256" key="1">
    <source>
        <dbReference type="ARBA" id="ARBA00022603"/>
    </source>
</evidence>
<dbReference type="InterPro" id="IPR001525">
    <property type="entry name" value="C5_MeTfrase"/>
</dbReference>
<protein>
    <submittedName>
        <fullName evidence="5">DNA methyltransferase PMT1-like protein</fullName>
    </submittedName>
</protein>
<keyword evidence="6" id="KW-1185">Reference proteome</keyword>
<reference evidence="5" key="1">
    <citation type="submission" date="2022-10" db="EMBL/GenBank/DDBJ databases">
        <title>Adaptive evolution leads to modifications in subtelomeric GC content in a zoonotic Cryptosporidium species.</title>
        <authorList>
            <person name="Li J."/>
            <person name="Feng Y."/>
            <person name="Xiao L."/>
        </authorList>
    </citation>
    <scope>NUCLEOTIDE SEQUENCE</scope>
    <source>
        <strain evidence="5">25894</strain>
    </source>
</reference>
<organism evidence="5 6">
    <name type="scientific">Cryptosporidium canis</name>
    <dbReference type="NCBI Taxonomy" id="195482"/>
    <lineage>
        <taxon>Eukaryota</taxon>
        <taxon>Sar</taxon>
        <taxon>Alveolata</taxon>
        <taxon>Apicomplexa</taxon>
        <taxon>Conoidasida</taxon>
        <taxon>Coccidia</taxon>
        <taxon>Eucoccidiorida</taxon>
        <taxon>Eimeriorina</taxon>
        <taxon>Cryptosporidiidae</taxon>
        <taxon>Cryptosporidium</taxon>
    </lineage>
</organism>
<comment type="caution">
    <text evidence="5">The sequence shown here is derived from an EMBL/GenBank/DDBJ whole genome shotgun (WGS) entry which is preliminary data.</text>
</comment>
<keyword evidence="3 4" id="KW-0949">S-adenosyl-L-methionine</keyword>
<evidence type="ECO:0000256" key="2">
    <source>
        <dbReference type="ARBA" id="ARBA00022679"/>
    </source>
</evidence>
<evidence type="ECO:0000313" key="6">
    <source>
        <dbReference type="Proteomes" id="UP001071777"/>
    </source>
</evidence>
<dbReference type="SUPFAM" id="SSF53335">
    <property type="entry name" value="S-adenosyl-L-methionine-dependent methyltransferases"/>
    <property type="match status" value="1"/>
</dbReference>
<dbReference type="Proteomes" id="UP001071777">
    <property type="component" value="Unassembled WGS sequence"/>
</dbReference>
<dbReference type="InterPro" id="IPR029063">
    <property type="entry name" value="SAM-dependent_MTases_sf"/>
</dbReference>
<dbReference type="PROSITE" id="PS51679">
    <property type="entry name" value="SAM_MT_C5"/>
    <property type="match status" value="1"/>
</dbReference>
<gene>
    <name evidence="5" type="ORF">OJ252_1929</name>
</gene>
<dbReference type="Pfam" id="PF00145">
    <property type="entry name" value="DNA_methylase"/>
    <property type="match status" value="1"/>
</dbReference>
<dbReference type="Gene3D" id="3.90.120.10">
    <property type="entry name" value="DNA Methylase, subunit A, domain 2"/>
    <property type="match status" value="1"/>
</dbReference>
<keyword evidence="1 4" id="KW-0489">Methyltransferase</keyword>